<organism evidence="3 4">
    <name type="scientific">Eumeta variegata</name>
    <name type="common">Bagworm moth</name>
    <name type="synonym">Eumeta japonica</name>
    <dbReference type="NCBI Taxonomy" id="151549"/>
    <lineage>
        <taxon>Eukaryota</taxon>
        <taxon>Metazoa</taxon>
        <taxon>Ecdysozoa</taxon>
        <taxon>Arthropoda</taxon>
        <taxon>Hexapoda</taxon>
        <taxon>Insecta</taxon>
        <taxon>Pterygota</taxon>
        <taxon>Neoptera</taxon>
        <taxon>Endopterygota</taxon>
        <taxon>Lepidoptera</taxon>
        <taxon>Glossata</taxon>
        <taxon>Ditrysia</taxon>
        <taxon>Tineoidea</taxon>
        <taxon>Psychidae</taxon>
        <taxon>Oiketicinae</taxon>
        <taxon>Eumeta</taxon>
    </lineage>
</organism>
<keyword evidence="2" id="KW-0732">Signal</keyword>
<evidence type="ECO:0008006" key="5">
    <source>
        <dbReference type="Google" id="ProtNLM"/>
    </source>
</evidence>
<evidence type="ECO:0000313" key="4">
    <source>
        <dbReference type="Proteomes" id="UP000299102"/>
    </source>
</evidence>
<dbReference type="EMBL" id="BGZK01000034">
    <property type="protein sequence ID" value="GBP09243.1"/>
    <property type="molecule type" value="Genomic_DNA"/>
</dbReference>
<feature type="region of interest" description="Disordered" evidence="1">
    <location>
        <begin position="215"/>
        <end position="252"/>
    </location>
</feature>
<feature type="chain" id="PRO_5020037175" description="Nucleic-acid-binding protein from transposon X-element" evidence="2">
    <location>
        <begin position="21"/>
        <end position="407"/>
    </location>
</feature>
<evidence type="ECO:0000256" key="1">
    <source>
        <dbReference type="SAM" id="MobiDB-lite"/>
    </source>
</evidence>
<evidence type="ECO:0000313" key="3">
    <source>
        <dbReference type="EMBL" id="GBP09243.1"/>
    </source>
</evidence>
<keyword evidence="4" id="KW-1185">Reference proteome</keyword>
<reference evidence="3 4" key="1">
    <citation type="journal article" date="2019" name="Commun. Biol.">
        <title>The bagworm genome reveals a unique fibroin gene that provides high tensile strength.</title>
        <authorList>
            <person name="Kono N."/>
            <person name="Nakamura H."/>
            <person name="Ohtoshi R."/>
            <person name="Tomita M."/>
            <person name="Numata K."/>
            <person name="Arakawa K."/>
        </authorList>
    </citation>
    <scope>NUCLEOTIDE SEQUENCE [LARGE SCALE GENOMIC DNA]</scope>
</reference>
<comment type="caution">
    <text evidence="3">The sequence shown here is derived from an EMBL/GenBank/DDBJ whole genome shotgun (WGS) entry which is preliminary data.</text>
</comment>
<accession>A0A4C1T3Z6</accession>
<feature type="signal peptide" evidence="2">
    <location>
        <begin position="1"/>
        <end position="20"/>
    </location>
</feature>
<dbReference type="Proteomes" id="UP000299102">
    <property type="component" value="Unassembled WGS sequence"/>
</dbReference>
<protein>
    <recommendedName>
        <fullName evidence="5">Nucleic-acid-binding protein from transposon X-element</fullName>
    </recommendedName>
</protein>
<sequence>MCLVVRVLICVCCVCRCTRSHNEYSEVHGDEPASFSGQPNGVNYRLVFDCSPTHAVPRSSSPAGLRRALCARRVPPRGTSFAALPRYDPRAPRSSILRFRLVSLIYHTTRPTRRVVVALQYPTWCAAGASSYGRALLRLPQWTANVSNTFSRSAVTSTTFRILKYIVHFQPHPISPTLIPTPKWRRREIHPSHKAEAPLASAVRHVRLHPTVREKAEGVDLGFPNHPPPSGRRPRDARQLTNDRNTESGFKIQPATVPDFRKLSALLATLKIAYHIYSLKEERESRVDLRGVPKELPIEEVKEDFLAHDLPVQSHARCVKGPGDHGTTACTRNKDIDGPPACVICKSSGHTASYLGCPQVFTRKTNMSNNNNIKKKTPPVQAALRRAPVRVVSDNLSYANLSYGETP</sequence>
<proteinExistence type="predicted"/>
<gene>
    <name evidence="3" type="ORF">EVAR_4097_1</name>
</gene>
<dbReference type="AlphaFoldDB" id="A0A4C1T3Z6"/>
<name>A0A4C1T3Z6_EUMVA</name>
<dbReference type="OrthoDB" id="8123886at2759"/>
<evidence type="ECO:0000256" key="2">
    <source>
        <dbReference type="SAM" id="SignalP"/>
    </source>
</evidence>